<accession>A0A176ZA29</accession>
<sequence>MFRLPVVSRIGRQLARFAVAEQGNIAVIFAIALLPVLSFVGAAVDYSRAVQARSSMQAALDSTALMLSKDLSAGTITTADINTKAQSYFNALFTDTNTLPKVTVAANYTASSSMGSTIQVTGSGTYTTTFMKVAGFPTLDIGTSSTSAWGMTRMRVAMVLDNTGSMADNGKMAAMQTAAKNLIDQLSALAKNTGDVYISIIPFAKDVNVGASNYSKYWIDFTDWGAANGTCSNSRYTSQSQCVNAGKTWTAANHNTWTGCVVDRDQDYDIKNTTPTSGNTSTLFPADQYSYCRSGSSAYLQPIMPLSYDWSSLKTVIDNMKPTGNTNQGIGLAWGWLTLSTGDPMNAPAKDTNYTYKDAIVLLSDGLNTQNRWYTNASQIDDRQKKLCGNAKASPYNITIYTVQVNTSGDPTSGVLQYCASSADKFYLVKSATDTISVFKDIGTSLSKLRVAR</sequence>
<evidence type="ECO:0000256" key="1">
    <source>
        <dbReference type="SAM" id="Phobius"/>
    </source>
</evidence>
<dbReference type="InterPro" id="IPR028087">
    <property type="entry name" value="Tad_N"/>
</dbReference>
<evidence type="ECO:0000313" key="3">
    <source>
        <dbReference type="EMBL" id="OAF17501.1"/>
    </source>
</evidence>
<feature type="domain" description="VWFA" evidence="2">
    <location>
        <begin position="155"/>
        <end position="446"/>
    </location>
</feature>
<dbReference type="SUPFAM" id="SSF53300">
    <property type="entry name" value="vWA-like"/>
    <property type="match status" value="1"/>
</dbReference>
<comment type="caution">
    <text evidence="3">The sequence shown here is derived from an EMBL/GenBank/DDBJ whole genome shotgun (WGS) entry which is preliminary data.</text>
</comment>
<dbReference type="Proteomes" id="UP000076959">
    <property type="component" value="Unassembled WGS sequence"/>
</dbReference>
<dbReference type="OrthoDB" id="7522752at2"/>
<dbReference type="Gene3D" id="3.40.50.410">
    <property type="entry name" value="von Willebrand factor, type A domain"/>
    <property type="match status" value="1"/>
</dbReference>
<keyword evidence="1" id="KW-1133">Transmembrane helix</keyword>
<protein>
    <submittedName>
        <fullName evidence="3">Pilus assembly protein TadG</fullName>
    </submittedName>
</protein>
<dbReference type="EMBL" id="LUUB01000002">
    <property type="protein sequence ID" value="OAF17501.1"/>
    <property type="molecule type" value="Genomic_DNA"/>
</dbReference>
<dbReference type="InterPro" id="IPR002035">
    <property type="entry name" value="VWF_A"/>
</dbReference>
<keyword evidence="4" id="KW-1185">Reference proteome</keyword>
<evidence type="ECO:0000313" key="4">
    <source>
        <dbReference type="Proteomes" id="UP000076959"/>
    </source>
</evidence>
<organism evidence="3 4">
    <name type="scientific">Bradyrhizobium centrolobii</name>
    <dbReference type="NCBI Taxonomy" id="1505087"/>
    <lineage>
        <taxon>Bacteria</taxon>
        <taxon>Pseudomonadati</taxon>
        <taxon>Pseudomonadota</taxon>
        <taxon>Alphaproteobacteria</taxon>
        <taxon>Hyphomicrobiales</taxon>
        <taxon>Nitrobacteraceae</taxon>
        <taxon>Bradyrhizobium</taxon>
    </lineage>
</organism>
<gene>
    <name evidence="3" type="ORF">AYJ54_04960</name>
</gene>
<dbReference type="InterPro" id="IPR036465">
    <property type="entry name" value="vWFA_dom_sf"/>
</dbReference>
<dbReference type="Pfam" id="PF13400">
    <property type="entry name" value="Tad"/>
    <property type="match status" value="1"/>
</dbReference>
<proteinExistence type="predicted"/>
<dbReference type="PROSITE" id="PS50234">
    <property type="entry name" value="VWFA"/>
    <property type="match status" value="1"/>
</dbReference>
<dbReference type="AlphaFoldDB" id="A0A176ZA29"/>
<reference evidence="3 4" key="1">
    <citation type="submission" date="2016-03" db="EMBL/GenBank/DDBJ databases">
        <title>Draft Genome Sequence of the Strain BR 10245 (Bradyrhizobium sp.) isolated from nodules of Centrolobium paraense.</title>
        <authorList>
            <person name="Simoes-Araujo J.L.Sr."/>
            <person name="Barauna A.C."/>
            <person name="Silva K."/>
            <person name="Zilli J.E."/>
        </authorList>
    </citation>
    <scope>NUCLEOTIDE SEQUENCE [LARGE SCALE GENOMIC DNA]</scope>
    <source>
        <strain evidence="3 4">BR 10245</strain>
    </source>
</reference>
<dbReference type="STRING" id="1505087.AYJ54_04960"/>
<feature type="transmembrane region" description="Helical" evidence="1">
    <location>
        <begin position="25"/>
        <end position="46"/>
    </location>
</feature>
<dbReference type="RefSeq" id="WP_063695888.1">
    <property type="nucleotide sequence ID" value="NZ_LUUB01000002.1"/>
</dbReference>
<name>A0A176ZA29_9BRAD</name>
<evidence type="ECO:0000259" key="2">
    <source>
        <dbReference type="PROSITE" id="PS50234"/>
    </source>
</evidence>
<keyword evidence="1" id="KW-0812">Transmembrane</keyword>
<keyword evidence="1" id="KW-0472">Membrane</keyword>